<name>A0A1H0SZM6_9MICO</name>
<accession>A0A1H0SZM6</accession>
<reference evidence="3" key="1">
    <citation type="submission" date="2016-10" db="EMBL/GenBank/DDBJ databases">
        <authorList>
            <person name="Varghese N."/>
            <person name="Submissions S."/>
        </authorList>
    </citation>
    <scope>NUCLEOTIDE SEQUENCE [LARGE SCALE GENOMIC DNA]</scope>
    <source>
        <strain evidence="3">DSM 22329</strain>
    </source>
</reference>
<organism evidence="2 3">
    <name type="scientific">Pedococcus dokdonensis</name>
    <dbReference type="NCBI Taxonomy" id="443156"/>
    <lineage>
        <taxon>Bacteria</taxon>
        <taxon>Bacillati</taxon>
        <taxon>Actinomycetota</taxon>
        <taxon>Actinomycetes</taxon>
        <taxon>Micrococcales</taxon>
        <taxon>Intrasporangiaceae</taxon>
        <taxon>Pedococcus</taxon>
    </lineage>
</organism>
<evidence type="ECO:0000256" key="1">
    <source>
        <dbReference type="SAM" id="MobiDB-lite"/>
    </source>
</evidence>
<protein>
    <recommendedName>
        <fullName evidence="4">PQQ-like domain-containing protein</fullName>
    </recommendedName>
</protein>
<evidence type="ECO:0000313" key="3">
    <source>
        <dbReference type="Proteomes" id="UP000199077"/>
    </source>
</evidence>
<dbReference type="RefSeq" id="WP_091786116.1">
    <property type="nucleotide sequence ID" value="NZ_LT629711.1"/>
</dbReference>
<proteinExistence type="predicted"/>
<keyword evidence="3" id="KW-1185">Reference proteome</keyword>
<dbReference type="STRING" id="443156.SAMN04489867_2572"/>
<gene>
    <name evidence="2" type="ORF">SAMN04489867_2572</name>
</gene>
<sequence>MRDLLGRRRVVIAAAALALLALVVLALHLTSPRTSGVEGDWTTRAPGGASVAGRAVLLDDNASLDLRTGKTVTLGSVRGGTPYVADDRLIIASPARLDSARLDATARWTWRAPAGSTVSPLAASGGGTIASVCPATGPCRLVGLDAAGRESWSADGEQRRAPLPSGPLPKVDAVSAGGGVRVTDPSGRSSLQPGRSFLAVPDGPVVTEVVQDGRCVVAAFQTADPAWTQVLPACPAGTPRLSVPPVDPDFLTVAWPSDRVRLELRTGAQATTNVTAGKDTTIVLRTSGLIARETRKSLHTNPFRWGTRVTVLQIVPERASTVRAQVVSDERLTLLHLDASSLVVRDGDEVVRYTID</sequence>
<dbReference type="AlphaFoldDB" id="A0A1H0SZM6"/>
<dbReference type="EMBL" id="LT629711">
    <property type="protein sequence ID" value="SDP47164.1"/>
    <property type="molecule type" value="Genomic_DNA"/>
</dbReference>
<dbReference type="Proteomes" id="UP000199077">
    <property type="component" value="Chromosome I"/>
</dbReference>
<evidence type="ECO:0008006" key="4">
    <source>
        <dbReference type="Google" id="ProtNLM"/>
    </source>
</evidence>
<feature type="region of interest" description="Disordered" evidence="1">
    <location>
        <begin position="150"/>
        <end position="170"/>
    </location>
</feature>
<evidence type="ECO:0000313" key="2">
    <source>
        <dbReference type="EMBL" id="SDP47164.1"/>
    </source>
</evidence>
<dbReference type="OrthoDB" id="4842667at2"/>